<dbReference type="Gene3D" id="3.90.550.10">
    <property type="entry name" value="Spore Coat Polysaccharide Biosynthesis Protein SpsA, Chain A"/>
    <property type="match status" value="1"/>
</dbReference>
<dbReference type="Pfam" id="PF00535">
    <property type="entry name" value="Glycos_transf_2"/>
    <property type="match status" value="1"/>
</dbReference>
<keyword evidence="11" id="KW-1185">Reference proteome</keyword>
<keyword evidence="3 9" id="KW-0812">Transmembrane</keyword>
<dbReference type="InterPro" id="IPR029044">
    <property type="entry name" value="Nucleotide-diphossugar_trans"/>
</dbReference>
<dbReference type="GeneID" id="100370212"/>
<keyword evidence="6 9" id="KW-0472">Membrane</keyword>
<dbReference type="CDD" id="cd02510">
    <property type="entry name" value="pp-GalNAc-T"/>
    <property type="match status" value="1"/>
</dbReference>
<keyword evidence="4" id="KW-0735">Signal-anchor</keyword>
<evidence type="ECO:0000313" key="12">
    <source>
        <dbReference type="RefSeq" id="XP_006816999.1"/>
    </source>
</evidence>
<proteinExistence type="inferred from homology"/>
<dbReference type="InterPro" id="IPR001173">
    <property type="entry name" value="Glyco_trans_2-like"/>
</dbReference>
<evidence type="ECO:0000256" key="8">
    <source>
        <dbReference type="ARBA" id="ARBA00037847"/>
    </source>
</evidence>
<dbReference type="RefSeq" id="XP_006816999.1">
    <property type="nucleotide sequence ID" value="XM_006816936.1"/>
</dbReference>
<dbReference type="PANTHER" id="PTHR11675:SF101">
    <property type="entry name" value="POLYPEPTIDE N-ACETYLGALACTOSAMINYLTRANSFERASE 5"/>
    <property type="match status" value="1"/>
</dbReference>
<evidence type="ECO:0000256" key="2">
    <source>
        <dbReference type="ARBA" id="ARBA00005680"/>
    </source>
</evidence>
<keyword evidence="7" id="KW-1015">Disulfide bond</keyword>
<dbReference type="SUPFAM" id="SSF53448">
    <property type="entry name" value="Nucleotide-diphospho-sugar transferases"/>
    <property type="match status" value="1"/>
</dbReference>
<organism evidence="11 12">
    <name type="scientific">Saccoglossus kowalevskii</name>
    <name type="common">Acorn worm</name>
    <dbReference type="NCBI Taxonomy" id="10224"/>
    <lineage>
        <taxon>Eukaryota</taxon>
        <taxon>Metazoa</taxon>
        <taxon>Hemichordata</taxon>
        <taxon>Enteropneusta</taxon>
        <taxon>Harrimaniidae</taxon>
        <taxon>Saccoglossus</taxon>
    </lineage>
</organism>
<sequence length="513" mass="59035">MGWFRRTPRLSFKFIFATCISMTILLNMRIVFNFTENEFGLDEHLEAIGRRREMAAETKLVVRSDEHNEGIDVNEIITVALIDINKTTKESARQLQQNATVITEPVYTTAMIGAAGEMGKPVFIADSQKEKMNQLFPLNQFNVMASDMIALNRSLPDIRPRGCQNREYPGVLQTTSVVIVFHNEAWTTLLRTVHSVINRSPRHLLTEIILVDDYSNRAFLKTELDEYVSNITTVPVMVHHCQQREGLTRARLIGAAMATGEVVTFLDSHCECTRGWLEPLLARIAEDKTNVVCPVINIISDTTFEFINGSDATQVGGFDWRLIFNWHVVPHRELQRIKFDRTSPVRSPTMAGGLFSIHKEFFTRLGTYDPGFDVWGAENLELSFKTWMCGGTLEFVPCSHVGHVFRKRSPHRFPPTTHNVMQRNNRRLAEVWLDEYKYLYYNAHPEILKTDPGDISERLALRERLQCKSFKWYLENVYPENVFPIHFYGVGNISNMIITLFFISLVIITFLFL</sequence>
<dbReference type="InterPro" id="IPR045885">
    <property type="entry name" value="GalNAc-T"/>
</dbReference>
<feature type="transmembrane region" description="Helical" evidence="9">
    <location>
        <begin position="493"/>
        <end position="512"/>
    </location>
</feature>
<dbReference type="Proteomes" id="UP000694865">
    <property type="component" value="Unplaced"/>
</dbReference>
<evidence type="ECO:0000256" key="7">
    <source>
        <dbReference type="ARBA" id="ARBA00023157"/>
    </source>
</evidence>
<protein>
    <submittedName>
        <fullName evidence="12">Polypeptide N-acetylgalactosaminyltransferase 1-like</fullName>
    </submittedName>
</protein>
<evidence type="ECO:0000256" key="5">
    <source>
        <dbReference type="ARBA" id="ARBA00022989"/>
    </source>
</evidence>
<evidence type="ECO:0000259" key="10">
    <source>
        <dbReference type="Pfam" id="PF00535"/>
    </source>
</evidence>
<comment type="subcellular location">
    <subcellularLocation>
        <location evidence="8">Endomembrane system</location>
        <topology evidence="8">Single-pass membrane protein</topology>
    </subcellularLocation>
    <subcellularLocation>
        <location evidence="1">Membrane</location>
        <topology evidence="1">Single-pass type II membrane protein</topology>
    </subcellularLocation>
</comment>
<evidence type="ECO:0000256" key="4">
    <source>
        <dbReference type="ARBA" id="ARBA00022968"/>
    </source>
</evidence>
<evidence type="ECO:0000313" key="11">
    <source>
        <dbReference type="Proteomes" id="UP000694865"/>
    </source>
</evidence>
<dbReference type="PANTHER" id="PTHR11675">
    <property type="entry name" value="N-ACETYLGALACTOSAMINYLTRANSFERASE"/>
    <property type="match status" value="1"/>
</dbReference>
<keyword evidence="5 9" id="KW-1133">Transmembrane helix</keyword>
<evidence type="ECO:0000256" key="9">
    <source>
        <dbReference type="SAM" id="Phobius"/>
    </source>
</evidence>
<evidence type="ECO:0000256" key="6">
    <source>
        <dbReference type="ARBA" id="ARBA00023136"/>
    </source>
</evidence>
<feature type="domain" description="Glycosyltransferase 2-like" evidence="10">
    <location>
        <begin position="176"/>
        <end position="361"/>
    </location>
</feature>
<gene>
    <name evidence="12" type="primary">LOC100370212</name>
</gene>
<name>A0ABM0MAF8_SACKO</name>
<reference evidence="12" key="1">
    <citation type="submission" date="2025-08" db="UniProtKB">
        <authorList>
            <consortium name="RefSeq"/>
        </authorList>
    </citation>
    <scope>IDENTIFICATION</scope>
    <source>
        <tissue evidence="12">Testes</tissue>
    </source>
</reference>
<feature type="transmembrane region" description="Helical" evidence="9">
    <location>
        <begin position="12"/>
        <end position="32"/>
    </location>
</feature>
<comment type="similarity">
    <text evidence="2">Belongs to the glycosyltransferase 2 family. GalNAc-T subfamily.</text>
</comment>
<evidence type="ECO:0000256" key="3">
    <source>
        <dbReference type="ARBA" id="ARBA00022692"/>
    </source>
</evidence>
<evidence type="ECO:0000256" key="1">
    <source>
        <dbReference type="ARBA" id="ARBA00004606"/>
    </source>
</evidence>
<accession>A0ABM0MAF8</accession>